<accession>A0ABQ2DAT7</accession>
<feature type="transmembrane region" description="Helical" evidence="2">
    <location>
        <begin position="80"/>
        <end position="103"/>
    </location>
</feature>
<keyword evidence="2" id="KW-0472">Membrane</keyword>
<protein>
    <submittedName>
        <fullName evidence="3">Uncharacterized protein</fullName>
    </submittedName>
</protein>
<feature type="transmembrane region" description="Helical" evidence="2">
    <location>
        <begin position="109"/>
        <end position="129"/>
    </location>
</feature>
<gene>
    <name evidence="3" type="ORF">GCM10008938_37560</name>
</gene>
<evidence type="ECO:0000256" key="2">
    <source>
        <dbReference type="SAM" id="Phobius"/>
    </source>
</evidence>
<feature type="region of interest" description="Disordered" evidence="1">
    <location>
        <begin position="143"/>
        <end position="167"/>
    </location>
</feature>
<dbReference type="SUPFAM" id="SSF103473">
    <property type="entry name" value="MFS general substrate transporter"/>
    <property type="match status" value="1"/>
</dbReference>
<proteinExistence type="predicted"/>
<sequence>MNESMTVYERWQVFNLENYPNVFYTSLVLAGLFAILGHAFQVAVLLLLAGVFLLPTFSVLVRCCFSYFLPQERNRMGLTVAIMVAFMTISMQYKVVVNAAYLISHSPKYDFSTMSCLFFVVVCVGLCMVPQLSRHFEATAQAEEKASKQAPTPKSEHTITISPLKSK</sequence>
<comment type="caution">
    <text evidence="3">The sequence shown here is derived from an EMBL/GenBank/DDBJ whole genome shotgun (WGS) entry which is preliminary data.</text>
</comment>
<keyword evidence="2" id="KW-1133">Transmembrane helix</keyword>
<evidence type="ECO:0000313" key="4">
    <source>
        <dbReference type="Proteomes" id="UP000632222"/>
    </source>
</evidence>
<reference evidence="4" key="1">
    <citation type="journal article" date="2019" name="Int. J. Syst. Evol. Microbiol.">
        <title>The Global Catalogue of Microorganisms (GCM) 10K type strain sequencing project: providing services to taxonomists for standard genome sequencing and annotation.</title>
        <authorList>
            <consortium name="The Broad Institute Genomics Platform"/>
            <consortium name="The Broad Institute Genome Sequencing Center for Infectious Disease"/>
            <person name="Wu L."/>
            <person name="Ma J."/>
        </authorList>
    </citation>
    <scope>NUCLEOTIDE SEQUENCE [LARGE SCALE GENOMIC DNA]</scope>
    <source>
        <strain evidence="4">JCM 14370</strain>
    </source>
</reference>
<evidence type="ECO:0000256" key="1">
    <source>
        <dbReference type="SAM" id="MobiDB-lite"/>
    </source>
</evidence>
<dbReference type="Proteomes" id="UP000632222">
    <property type="component" value="Unassembled WGS sequence"/>
</dbReference>
<keyword evidence="2" id="KW-0812">Transmembrane</keyword>
<evidence type="ECO:0000313" key="3">
    <source>
        <dbReference type="EMBL" id="GGJ48042.1"/>
    </source>
</evidence>
<keyword evidence="4" id="KW-1185">Reference proteome</keyword>
<name>A0ABQ2DAT7_9DEIO</name>
<feature type="transmembrane region" description="Helical" evidence="2">
    <location>
        <begin position="46"/>
        <end position="68"/>
    </location>
</feature>
<feature type="compositionally biased region" description="Polar residues" evidence="1">
    <location>
        <begin position="158"/>
        <end position="167"/>
    </location>
</feature>
<dbReference type="EMBL" id="BMOD01000018">
    <property type="protein sequence ID" value="GGJ48042.1"/>
    <property type="molecule type" value="Genomic_DNA"/>
</dbReference>
<dbReference type="RefSeq" id="WP_189005324.1">
    <property type="nucleotide sequence ID" value="NZ_BMOD01000018.1"/>
</dbReference>
<feature type="transmembrane region" description="Helical" evidence="2">
    <location>
        <begin position="21"/>
        <end position="40"/>
    </location>
</feature>
<dbReference type="InterPro" id="IPR036259">
    <property type="entry name" value="MFS_trans_sf"/>
</dbReference>
<organism evidence="3 4">
    <name type="scientific">Deinococcus roseus</name>
    <dbReference type="NCBI Taxonomy" id="392414"/>
    <lineage>
        <taxon>Bacteria</taxon>
        <taxon>Thermotogati</taxon>
        <taxon>Deinococcota</taxon>
        <taxon>Deinococci</taxon>
        <taxon>Deinococcales</taxon>
        <taxon>Deinococcaceae</taxon>
        <taxon>Deinococcus</taxon>
    </lineage>
</organism>